<evidence type="ECO:0000256" key="1">
    <source>
        <dbReference type="ARBA" id="ARBA00004141"/>
    </source>
</evidence>
<dbReference type="FunFam" id="1.20.1740.10:FF:000006">
    <property type="entry name" value="General amino acid permease"/>
    <property type="match status" value="1"/>
</dbReference>
<evidence type="ECO:0000256" key="8">
    <source>
        <dbReference type="SAM" id="Phobius"/>
    </source>
</evidence>
<feature type="transmembrane region" description="Helical" evidence="8">
    <location>
        <begin position="182"/>
        <end position="206"/>
    </location>
</feature>
<dbReference type="Proteomes" id="UP000799536">
    <property type="component" value="Unassembled WGS sequence"/>
</dbReference>
<dbReference type="Pfam" id="PF00324">
    <property type="entry name" value="AA_permease"/>
    <property type="match status" value="1"/>
</dbReference>
<protein>
    <submittedName>
        <fullName evidence="10">Histidine permease</fullName>
    </submittedName>
</protein>
<feature type="transmembrane region" description="Helical" evidence="8">
    <location>
        <begin position="480"/>
        <end position="499"/>
    </location>
</feature>
<dbReference type="PANTHER" id="PTHR43341">
    <property type="entry name" value="AMINO ACID PERMEASE"/>
    <property type="match status" value="1"/>
</dbReference>
<dbReference type="OrthoDB" id="3900342at2759"/>
<dbReference type="PANTHER" id="PTHR43341:SF4">
    <property type="entry name" value="ARGININE PERMEASE CAN1-RELATED"/>
    <property type="match status" value="1"/>
</dbReference>
<evidence type="ECO:0000313" key="10">
    <source>
        <dbReference type="EMBL" id="KAF2201303.1"/>
    </source>
</evidence>
<keyword evidence="2" id="KW-0813">Transport</keyword>
<feature type="region of interest" description="Disordered" evidence="7">
    <location>
        <begin position="1"/>
        <end position="28"/>
    </location>
</feature>
<gene>
    <name evidence="10" type="ORF">GQ43DRAFT_440732</name>
</gene>
<evidence type="ECO:0000313" key="11">
    <source>
        <dbReference type="Proteomes" id="UP000799536"/>
    </source>
</evidence>
<comment type="caution">
    <text evidence="10">The sequence shown here is derived from an EMBL/GenBank/DDBJ whole genome shotgun (WGS) entry which is preliminary data.</text>
</comment>
<sequence length="549" mass="59973">MLEKVEGDPAGYPADSGALEKTPTVHSSNDVERADLDLDRSLKSHHLQLIAIGGTVGTGIFIASGGSIAQAGPGGALIAYAFIGTIVYSVMLSLSEMATYIPIAGAFTRYAGRFIDPSLGFAMGWIYWFSWSITYALELTAAGLIIQYWNQSLSIGIFIAIFWVPMTLMNFLPVNAFGELEFWFASIKVIALAGFMIFAICINAGASPQGYIGFKYYHNPGAFAPFLVGEGAKAKFVGFWATLIQAGFSFQGTETVGIGAGESADPRKTVPKAVRNTFWSIFMMFIMTIFFIGILVPYDNPGLNTGETNASASPLVVAIELAGVKVLPHIINGVLLTVVLSAASSNVYCGSRVLVGLSEEGCAPRFFQRVTKRGVPWVSTALTSAFGLLGFMNLSNNGGEVFDWFLNIIAVAGFIAWSCITMCHISFMRALKVRGISRDSLPYKSWGQPFLAWYGLFFCILIIITQGFTSFIPWNTTKFFISYISVILFAVLYLGHKIFTRSKFISPIAADIDTGRLHWEEDENPTENLMSETASRSDKIKKMVKNMFQ</sequence>
<feature type="transmembrane region" description="Helical" evidence="8">
    <location>
        <begin position="153"/>
        <end position="176"/>
    </location>
</feature>
<dbReference type="InterPro" id="IPR050524">
    <property type="entry name" value="APC_YAT"/>
</dbReference>
<feature type="transmembrane region" description="Helical" evidence="8">
    <location>
        <begin position="451"/>
        <end position="474"/>
    </location>
</feature>
<evidence type="ECO:0000256" key="7">
    <source>
        <dbReference type="SAM" id="MobiDB-lite"/>
    </source>
</evidence>
<evidence type="ECO:0000256" key="3">
    <source>
        <dbReference type="ARBA" id="ARBA00022692"/>
    </source>
</evidence>
<dbReference type="PIRSF" id="PIRSF006060">
    <property type="entry name" value="AA_transporter"/>
    <property type="match status" value="1"/>
</dbReference>
<organism evidence="10 11">
    <name type="scientific">Delitschia confertaspora ATCC 74209</name>
    <dbReference type="NCBI Taxonomy" id="1513339"/>
    <lineage>
        <taxon>Eukaryota</taxon>
        <taxon>Fungi</taxon>
        <taxon>Dikarya</taxon>
        <taxon>Ascomycota</taxon>
        <taxon>Pezizomycotina</taxon>
        <taxon>Dothideomycetes</taxon>
        <taxon>Pleosporomycetidae</taxon>
        <taxon>Pleosporales</taxon>
        <taxon>Delitschiaceae</taxon>
        <taxon>Delitschia</taxon>
    </lineage>
</organism>
<feature type="transmembrane region" description="Helical" evidence="8">
    <location>
        <begin position="330"/>
        <end position="349"/>
    </location>
</feature>
<dbReference type="InterPro" id="IPR004841">
    <property type="entry name" value="AA-permease/SLC12A_dom"/>
</dbReference>
<dbReference type="GO" id="GO:0015171">
    <property type="term" value="F:amino acid transmembrane transporter activity"/>
    <property type="evidence" value="ECO:0007669"/>
    <property type="project" value="TreeGrafter"/>
</dbReference>
<comment type="subcellular location">
    <subcellularLocation>
        <location evidence="1">Membrane</location>
        <topology evidence="1">Multi-pass membrane protein</topology>
    </subcellularLocation>
</comment>
<feature type="transmembrane region" description="Helical" evidence="8">
    <location>
        <begin position="404"/>
        <end position="431"/>
    </location>
</feature>
<accession>A0A9P4JKT3</accession>
<feature type="transmembrane region" description="Helical" evidence="8">
    <location>
        <begin position="125"/>
        <end position="146"/>
    </location>
</feature>
<feature type="transmembrane region" description="Helical" evidence="8">
    <location>
        <begin position="374"/>
        <end position="392"/>
    </location>
</feature>
<dbReference type="GO" id="GO:0016020">
    <property type="term" value="C:membrane"/>
    <property type="evidence" value="ECO:0007669"/>
    <property type="project" value="UniProtKB-SubCell"/>
</dbReference>
<evidence type="ECO:0000256" key="6">
    <source>
        <dbReference type="ARBA" id="ARBA00023136"/>
    </source>
</evidence>
<reference evidence="10" key="1">
    <citation type="journal article" date="2020" name="Stud. Mycol.">
        <title>101 Dothideomycetes genomes: a test case for predicting lifestyles and emergence of pathogens.</title>
        <authorList>
            <person name="Haridas S."/>
            <person name="Albert R."/>
            <person name="Binder M."/>
            <person name="Bloem J."/>
            <person name="Labutti K."/>
            <person name="Salamov A."/>
            <person name="Andreopoulos B."/>
            <person name="Baker S."/>
            <person name="Barry K."/>
            <person name="Bills G."/>
            <person name="Bluhm B."/>
            <person name="Cannon C."/>
            <person name="Castanera R."/>
            <person name="Culley D."/>
            <person name="Daum C."/>
            <person name="Ezra D."/>
            <person name="Gonzalez J."/>
            <person name="Henrissat B."/>
            <person name="Kuo A."/>
            <person name="Liang C."/>
            <person name="Lipzen A."/>
            <person name="Lutzoni F."/>
            <person name="Magnuson J."/>
            <person name="Mondo S."/>
            <person name="Nolan M."/>
            <person name="Ohm R."/>
            <person name="Pangilinan J."/>
            <person name="Park H.-J."/>
            <person name="Ramirez L."/>
            <person name="Alfaro M."/>
            <person name="Sun H."/>
            <person name="Tritt A."/>
            <person name="Yoshinaga Y."/>
            <person name="Zwiers L.-H."/>
            <person name="Turgeon B."/>
            <person name="Goodwin S."/>
            <person name="Spatafora J."/>
            <person name="Crous P."/>
            <person name="Grigoriev I."/>
        </authorList>
    </citation>
    <scope>NUCLEOTIDE SEQUENCE</scope>
    <source>
        <strain evidence="10">ATCC 74209</strain>
    </source>
</reference>
<evidence type="ECO:0000259" key="9">
    <source>
        <dbReference type="Pfam" id="PF00324"/>
    </source>
</evidence>
<dbReference type="EMBL" id="ML993982">
    <property type="protein sequence ID" value="KAF2201303.1"/>
    <property type="molecule type" value="Genomic_DNA"/>
</dbReference>
<feature type="transmembrane region" description="Helical" evidence="8">
    <location>
        <begin position="77"/>
        <end position="105"/>
    </location>
</feature>
<name>A0A9P4JKT3_9PLEO</name>
<keyword evidence="3 8" id="KW-0812">Transmembrane</keyword>
<evidence type="ECO:0000256" key="2">
    <source>
        <dbReference type="ARBA" id="ARBA00022448"/>
    </source>
</evidence>
<keyword evidence="5 8" id="KW-1133">Transmembrane helix</keyword>
<evidence type="ECO:0000256" key="5">
    <source>
        <dbReference type="ARBA" id="ARBA00022989"/>
    </source>
</evidence>
<feature type="transmembrane region" description="Helical" evidence="8">
    <location>
        <begin position="277"/>
        <end position="298"/>
    </location>
</feature>
<keyword evidence="4" id="KW-0029">Amino-acid transport</keyword>
<keyword evidence="11" id="KW-1185">Reference proteome</keyword>
<keyword evidence="6 8" id="KW-0472">Membrane</keyword>
<feature type="domain" description="Amino acid permease/ SLC12A" evidence="9">
    <location>
        <begin position="46"/>
        <end position="504"/>
    </location>
</feature>
<feature type="transmembrane region" description="Helical" evidence="8">
    <location>
        <begin position="46"/>
        <end position="65"/>
    </location>
</feature>
<evidence type="ECO:0000256" key="4">
    <source>
        <dbReference type="ARBA" id="ARBA00022970"/>
    </source>
</evidence>
<proteinExistence type="predicted"/>
<dbReference type="Gene3D" id="1.20.1740.10">
    <property type="entry name" value="Amino acid/polyamine transporter I"/>
    <property type="match status" value="1"/>
</dbReference>
<dbReference type="AlphaFoldDB" id="A0A9P4JKT3"/>